<accession>A0A2I2MFS3</accession>
<dbReference type="Pfam" id="PF05082">
    <property type="entry name" value="Rop-like"/>
    <property type="match status" value="1"/>
</dbReference>
<evidence type="ECO:0000256" key="2">
    <source>
        <dbReference type="ARBA" id="ARBA00044954"/>
    </source>
</evidence>
<proteinExistence type="inferred from homology"/>
<evidence type="ECO:0000313" key="3">
    <source>
        <dbReference type="EMBL" id="SOU92559.1"/>
    </source>
</evidence>
<evidence type="ECO:0000256" key="1">
    <source>
        <dbReference type="ARBA" id="ARBA00023231"/>
    </source>
</evidence>
<keyword evidence="1" id="KW-0535">Nitrogen fixation</keyword>
<dbReference type="PIRSF" id="PIRSF037676">
    <property type="entry name" value="DUF683"/>
    <property type="match status" value="1"/>
</dbReference>
<sequence length="65" mass="7666">MDRKELETFYRKLTRQAAETAMELHDLTEELPGAYQRIEEVAQKAIRKHQEWAKAKEAFEKAQSS</sequence>
<name>A0A2I2MFS3_9BACT</name>
<comment type="similarity">
    <text evidence="2">Belongs to the UPF0437 family.</text>
</comment>
<reference evidence="3" key="1">
    <citation type="submission" date="2017-12" db="EMBL/GenBank/DDBJ databases">
        <authorList>
            <consortium name="SysMetEx"/>
        </authorList>
    </citation>
    <scope>NUCLEOTIDE SEQUENCE</scope>
    <source>
        <strain evidence="3">Pb_238</strain>
    </source>
</reference>
<dbReference type="EMBL" id="LT966316">
    <property type="protein sequence ID" value="SOU92559.1"/>
    <property type="molecule type" value="Genomic_DNA"/>
</dbReference>
<dbReference type="InterPro" id="IPR007774">
    <property type="entry name" value="Put_N_fixation"/>
</dbReference>
<protein>
    <submittedName>
        <fullName evidence="3">Rop-like protein</fullName>
    </submittedName>
</protein>
<gene>
    <name evidence="3" type="ORF">LFTS_01186</name>
</gene>
<dbReference type="InterPro" id="IPR029012">
    <property type="entry name" value="Helix_hairpin_bin_sf"/>
</dbReference>
<dbReference type="RefSeq" id="WP_099590488.1">
    <property type="nucleotide sequence ID" value="NZ_OBMB01000001.1"/>
</dbReference>
<organism evidence="3">
    <name type="scientific">Leptospirillum ferriphilum</name>
    <dbReference type="NCBI Taxonomy" id="178606"/>
    <lineage>
        <taxon>Bacteria</taxon>
        <taxon>Pseudomonadati</taxon>
        <taxon>Nitrospirota</taxon>
        <taxon>Nitrospiria</taxon>
        <taxon>Nitrospirales</taxon>
        <taxon>Nitrospiraceae</taxon>
        <taxon>Leptospirillum</taxon>
    </lineage>
</organism>
<dbReference type="Gene3D" id="1.10.287.660">
    <property type="entry name" value="Helix hairpin bin"/>
    <property type="match status" value="1"/>
</dbReference>
<dbReference type="OrthoDB" id="3216579at2"/>
<dbReference type="AlphaFoldDB" id="A0A2I2MFS3"/>